<dbReference type="InterPro" id="IPR036291">
    <property type="entry name" value="NAD(P)-bd_dom_sf"/>
</dbReference>
<comment type="similarity">
    <text evidence="2">Belongs to the NAD(P)-dependent epimerase/dehydratase family. Dihydroflavonol-4-reductase subfamily.</text>
</comment>
<accession>A0A9P5CCF3</accession>
<dbReference type="Gene3D" id="3.40.50.720">
    <property type="entry name" value="NAD(P)-binding Rossmann-like Domain"/>
    <property type="match status" value="1"/>
</dbReference>
<evidence type="ECO:0000256" key="2">
    <source>
        <dbReference type="ARBA" id="ARBA00023445"/>
    </source>
</evidence>
<evidence type="ECO:0000259" key="3">
    <source>
        <dbReference type="Pfam" id="PF01370"/>
    </source>
</evidence>
<evidence type="ECO:0000313" key="5">
    <source>
        <dbReference type="Proteomes" id="UP000801864"/>
    </source>
</evidence>
<dbReference type="PANTHER" id="PTHR10366:SF852">
    <property type="entry name" value="CINNAMOYL-COA REDUCTASE CAD2"/>
    <property type="match status" value="1"/>
</dbReference>
<dbReference type="SUPFAM" id="SSF51735">
    <property type="entry name" value="NAD(P)-binding Rossmann-fold domains"/>
    <property type="match status" value="1"/>
</dbReference>
<keyword evidence="1" id="KW-0560">Oxidoreductase</keyword>
<dbReference type="GO" id="GO:0016616">
    <property type="term" value="F:oxidoreductase activity, acting on the CH-OH group of donors, NAD or NADP as acceptor"/>
    <property type="evidence" value="ECO:0007669"/>
    <property type="project" value="TreeGrafter"/>
</dbReference>
<dbReference type="EMBL" id="QLNT01000015">
    <property type="protein sequence ID" value="KAF3067605.1"/>
    <property type="molecule type" value="Genomic_DNA"/>
</dbReference>
<gene>
    <name evidence="4" type="ORF">CFAM422_008712</name>
</gene>
<dbReference type="Pfam" id="PF01370">
    <property type="entry name" value="Epimerase"/>
    <property type="match status" value="1"/>
</dbReference>
<dbReference type="PANTHER" id="PTHR10366">
    <property type="entry name" value="NAD DEPENDENT EPIMERASE/DEHYDRATASE"/>
    <property type="match status" value="1"/>
</dbReference>
<proteinExistence type="inferred from homology"/>
<organism evidence="4 5">
    <name type="scientific">Trichoderma lentiforme</name>
    <dbReference type="NCBI Taxonomy" id="1567552"/>
    <lineage>
        <taxon>Eukaryota</taxon>
        <taxon>Fungi</taxon>
        <taxon>Dikarya</taxon>
        <taxon>Ascomycota</taxon>
        <taxon>Pezizomycotina</taxon>
        <taxon>Sordariomycetes</taxon>
        <taxon>Hypocreomycetidae</taxon>
        <taxon>Hypocreales</taxon>
        <taxon>Hypocreaceae</taxon>
        <taxon>Trichoderma</taxon>
    </lineage>
</organism>
<dbReference type="Proteomes" id="UP000801864">
    <property type="component" value="Unassembled WGS sequence"/>
</dbReference>
<evidence type="ECO:0000256" key="1">
    <source>
        <dbReference type="ARBA" id="ARBA00023002"/>
    </source>
</evidence>
<comment type="caution">
    <text evidence="4">The sequence shown here is derived from an EMBL/GenBank/DDBJ whole genome shotgun (WGS) entry which is preliminary data.</text>
</comment>
<dbReference type="AlphaFoldDB" id="A0A9P5CCF3"/>
<name>A0A9P5CCF3_9HYPO</name>
<dbReference type="FunFam" id="3.40.50.720:FF:000085">
    <property type="entry name" value="Dihydroflavonol reductase"/>
    <property type="match status" value="1"/>
</dbReference>
<feature type="non-terminal residue" evidence="4">
    <location>
        <position position="1"/>
    </location>
</feature>
<feature type="domain" description="NAD-dependent epimerase/dehydratase" evidence="3">
    <location>
        <begin position="48"/>
        <end position="296"/>
    </location>
</feature>
<protein>
    <submittedName>
        <fullName evidence="4">Tetraketide alpha-pyrone reductase 2</fullName>
    </submittedName>
</protein>
<sequence length="389" mass="43626">IQSDLFYKPLEVLQFFALHQSCGTCNAISLTTEPEIGRFIMPTMSISLVTGGTGYIGLYVVKELLEHGHTVHTTVRSLKNKRKCKPLLDLQVAHPSKLRLFEADLLVQGSFKEAMHNCDTVYHIASPFILPQQTKDGMKEIVEPALKGTQNVLDEVNETQSVRRVVLTSSLVSMYCDSSEVYALPKHTLTESVWNITASPTYNPYAYSKAESERLAWRVADAQSQPRWDLVAICPGLVLGPPLSNASDSGSLRMLEHMYEGSDRYGIPNYSYAIVDVRDLAVAHVAAGEKAEANGRYIVSHAKSTSMLAMAELVRPFHKQARVLPTRAMPKLLVYLAAPFLNVSKRWADGNLGIDFDLDNKRSKEELQVVYRSLEETFRDHYRSYLARQ</sequence>
<evidence type="ECO:0000313" key="4">
    <source>
        <dbReference type="EMBL" id="KAF3067605.1"/>
    </source>
</evidence>
<keyword evidence="5" id="KW-1185">Reference proteome</keyword>
<dbReference type="InterPro" id="IPR050425">
    <property type="entry name" value="NAD(P)_dehydrat-like"/>
</dbReference>
<dbReference type="InterPro" id="IPR001509">
    <property type="entry name" value="Epimerase_deHydtase"/>
</dbReference>
<reference evidence="4 5" key="1">
    <citation type="submission" date="2018-06" db="EMBL/GenBank/DDBJ databases">
        <title>Genome analysis of cellulolytic fungus Trichoderma lentiforme CFAM-422.</title>
        <authorList>
            <person name="Steindorff A.S."/>
            <person name="Formighieri E.F."/>
            <person name="Midorikawa G.E.O."/>
            <person name="Tamietti M.S."/>
            <person name="Ramos E.Z."/>
            <person name="Silva A.S."/>
            <person name="Bon E.P.S."/>
            <person name="Mendes T.D."/>
            <person name="Damaso M.C.T."/>
            <person name="Favaro L.C.L."/>
        </authorList>
    </citation>
    <scope>NUCLEOTIDE SEQUENCE [LARGE SCALE GENOMIC DNA]</scope>
    <source>
        <strain evidence="4 5">CFAM-422</strain>
    </source>
</reference>